<evidence type="ECO:0000256" key="8">
    <source>
        <dbReference type="PROSITE-ProRule" id="PRU00339"/>
    </source>
</evidence>
<dbReference type="Gene3D" id="1.25.40.10">
    <property type="entry name" value="Tetratricopeptide repeat domain"/>
    <property type="match status" value="1"/>
</dbReference>
<evidence type="ECO:0000256" key="7">
    <source>
        <dbReference type="ARBA" id="ARBA00022840"/>
    </source>
</evidence>
<evidence type="ECO:0000256" key="6">
    <source>
        <dbReference type="ARBA" id="ARBA00022777"/>
    </source>
</evidence>
<organism evidence="10 11">
    <name type="scientific">Deminuibacter soli</name>
    <dbReference type="NCBI Taxonomy" id="2291815"/>
    <lineage>
        <taxon>Bacteria</taxon>
        <taxon>Pseudomonadati</taxon>
        <taxon>Bacteroidota</taxon>
        <taxon>Chitinophagia</taxon>
        <taxon>Chitinophagales</taxon>
        <taxon>Chitinophagaceae</taxon>
        <taxon>Deminuibacter</taxon>
    </lineage>
</organism>
<keyword evidence="6" id="KW-0418">Kinase</keyword>
<dbReference type="AlphaFoldDB" id="A0A3E1NE71"/>
<evidence type="ECO:0000256" key="1">
    <source>
        <dbReference type="ARBA" id="ARBA00000085"/>
    </source>
</evidence>
<dbReference type="SMART" id="SM00028">
    <property type="entry name" value="TPR"/>
    <property type="match status" value="5"/>
</dbReference>
<dbReference type="Pfam" id="PF13176">
    <property type="entry name" value="TPR_7"/>
    <property type="match status" value="1"/>
</dbReference>
<dbReference type="EMBL" id="QTJU01000010">
    <property type="protein sequence ID" value="RFM26260.1"/>
    <property type="molecule type" value="Genomic_DNA"/>
</dbReference>
<dbReference type="InterPro" id="IPR011990">
    <property type="entry name" value="TPR-like_helical_dom_sf"/>
</dbReference>
<dbReference type="PANTHER" id="PTHR41523">
    <property type="entry name" value="TWO-COMPONENT SYSTEM SENSOR PROTEIN"/>
    <property type="match status" value="1"/>
</dbReference>
<dbReference type="Pfam" id="PF13181">
    <property type="entry name" value="TPR_8"/>
    <property type="match status" value="1"/>
</dbReference>
<feature type="repeat" description="TPR" evidence="8">
    <location>
        <begin position="258"/>
        <end position="291"/>
    </location>
</feature>
<dbReference type="InterPro" id="IPR003594">
    <property type="entry name" value="HATPase_dom"/>
</dbReference>
<dbReference type="SUPFAM" id="SSF55874">
    <property type="entry name" value="ATPase domain of HSP90 chaperone/DNA topoisomerase II/histidine kinase"/>
    <property type="match status" value="1"/>
</dbReference>
<dbReference type="Gene3D" id="3.30.450.20">
    <property type="entry name" value="PAS domain"/>
    <property type="match status" value="1"/>
</dbReference>
<dbReference type="PROSITE" id="PS50109">
    <property type="entry name" value="HIS_KIN"/>
    <property type="match status" value="1"/>
</dbReference>
<dbReference type="OrthoDB" id="1223659at2"/>
<accession>A0A3E1NE71</accession>
<keyword evidence="11" id="KW-1185">Reference proteome</keyword>
<evidence type="ECO:0000313" key="10">
    <source>
        <dbReference type="EMBL" id="RFM26260.1"/>
    </source>
</evidence>
<dbReference type="EC" id="2.7.13.3" evidence="2"/>
<dbReference type="Gene3D" id="3.30.565.10">
    <property type="entry name" value="Histidine kinase-like ATPase, C-terminal domain"/>
    <property type="match status" value="1"/>
</dbReference>
<protein>
    <recommendedName>
        <fullName evidence="2">histidine kinase</fullName>
        <ecNumber evidence="2">2.7.13.3</ecNumber>
    </recommendedName>
</protein>
<evidence type="ECO:0000259" key="9">
    <source>
        <dbReference type="PROSITE" id="PS50109"/>
    </source>
</evidence>
<dbReference type="SUPFAM" id="SSF48452">
    <property type="entry name" value="TPR-like"/>
    <property type="match status" value="2"/>
</dbReference>
<comment type="catalytic activity">
    <reaction evidence="1">
        <text>ATP + protein L-histidine = ADP + protein N-phospho-L-histidine.</text>
        <dbReference type="EC" id="2.7.13.3"/>
    </reaction>
</comment>
<sequence>MIPTMMKFLQLAAVFFFLVISVQAQDITRRQADSLTSSLTGQVADTDRLNTLLRLASFHVHQRHLSDTTINAVNAYITEAQQLNKKLKYPFFNENIQLIRSGLYKAQGNTAAGKTLLARLINQLQDGGDKALLGKAYFDMSEYYSGDFLYETMRTRIEYLQLAIAAFQETTHWVELARCYRFLADLHQMTNDNAAAFAEVRTALKYYGQAGYTENQGALSLLGRIYYEQGDYKQALNYELMALKIATGSSDDNVRLICQINNNIGYTYLKLNENQKALQFFLQALRIAEQEKDNATVYLLAANVADTYLILNEPEQAVNFFHQITRKFEMPSSQKYESGDYGISQTYLKIYLALKQYDKARYYCEQLIKQTQNPNINLFWLSRYYELIARFYIETADYEAAKLYLQKDKDLVSSRNDLSGMAQNYKLWFSLDTASNKYKEAISNLIKSNELKDSILNETKSRQVAQLEVEFETEKKENEIGLLNQKAILENTKLKQADFVKNVTITGVILLLIIAGLLYKQSNLRKKSNVIVTHKNELLQSLLTEKEWLLKEVHHRVKNNLHTVICLLESQARYLEEDALRAIESSQNRIYAMSLIHQKLYQSDDIGTIDLKNYLNELTSYLSDSFGSPMHIGMYLQVDEVKLNLSQAIPLGLIINEAVTNAFKYAFPDKRPGKITIDLKQADNHIKLLISDNGIGMRNSSNGSLPKSLGLDLMRGLTMELQGRIFFENDNGTRVKVIFPIEALSVAVDTTDTHVFHRANMLDI</sequence>
<reference evidence="10 11" key="1">
    <citation type="submission" date="2018-08" db="EMBL/GenBank/DDBJ databases">
        <title>Chitinophagaceae sp. K23C18032701, a novel bacterium isolated from forest soil.</title>
        <authorList>
            <person name="Wang C."/>
        </authorList>
    </citation>
    <scope>NUCLEOTIDE SEQUENCE [LARGE SCALE GENOMIC DNA]</scope>
    <source>
        <strain evidence="10 11">K23C18032701</strain>
    </source>
</reference>
<comment type="caution">
    <text evidence="10">The sequence shown here is derived from an EMBL/GenBank/DDBJ whole genome shotgun (WGS) entry which is preliminary data.</text>
</comment>
<dbReference type="RefSeq" id="WP_116849132.1">
    <property type="nucleotide sequence ID" value="NZ_QTJU01000010.1"/>
</dbReference>
<dbReference type="SMART" id="SM00387">
    <property type="entry name" value="HATPase_c"/>
    <property type="match status" value="1"/>
</dbReference>
<evidence type="ECO:0000313" key="11">
    <source>
        <dbReference type="Proteomes" id="UP000261284"/>
    </source>
</evidence>
<keyword evidence="8" id="KW-0802">TPR repeat</keyword>
<dbReference type="InterPro" id="IPR011495">
    <property type="entry name" value="Sig_transdc_His_kin_sub2_dim/P"/>
</dbReference>
<keyword evidence="5" id="KW-0547">Nucleotide-binding</keyword>
<gene>
    <name evidence="10" type="ORF">DXN05_20325</name>
</gene>
<dbReference type="PANTHER" id="PTHR41523:SF8">
    <property type="entry name" value="ETHYLENE RESPONSE SENSOR PROTEIN"/>
    <property type="match status" value="1"/>
</dbReference>
<dbReference type="PROSITE" id="PS50005">
    <property type="entry name" value="TPR"/>
    <property type="match status" value="2"/>
</dbReference>
<dbReference type="InterPro" id="IPR019734">
    <property type="entry name" value="TPR_rpt"/>
</dbReference>
<evidence type="ECO:0000256" key="2">
    <source>
        <dbReference type="ARBA" id="ARBA00012438"/>
    </source>
</evidence>
<keyword evidence="7" id="KW-0067">ATP-binding</keyword>
<keyword evidence="3" id="KW-0597">Phosphoprotein</keyword>
<keyword evidence="4" id="KW-0808">Transferase</keyword>
<evidence type="ECO:0000256" key="4">
    <source>
        <dbReference type="ARBA" id="ARBA00022679"/>
    </source>
</evidence>
<feature type="repeat" description="TPR" evidence="8">
    <location>
        <begin position="216"/>
        <end position="249"/>
    </location>
</feature>
<dbReference type="Pfam" id="PF02518">
    <property type="entry name" value="HATPase_c"/>
    <property type="match status" value="1"/>
</dbReference>
<name>A0A3E1NE71_9BACT</name>
<evidence type="ECO:0000256" key="5">
    <source>
        <dbReference type="ARBA" id="ARBA00022741"/>
    </source>
</evidence>
<dbReference type="InterPro" id="IPR005467">
    <property type="entry name" value="His_kinase_dom"/>
</dbReference>
<dbReference type="GO" id="GO:0005524">
    <property type="term" value="F:ATP binding"/>
    <property type="evidence" value="ECO:0007669"/>
    <property type="project" value="UniProtKB-KW"/>
</dbReference>
<dbReference type="Pfam" id="PF07568">
    <property type="entry name" value="HisKA_2"/>
    <property type="match status" value="1"/>
</dbReference>
<dbReference type="SUPFAM" id="SSF81901">
    <property type="entry name" value="HCP-like"/>
    <property type="match status" value="1"/>
</dbReference>
<dbReference type="Proteomes" id="UP000261284">
    <property type="component" value="Unassembled WGS sequence"/>
</dbReference>
<dbReference type="InterPro" id="IPR036890">
    <property type="entry name" value="HATPase_C_sf"/>
</dbReference>
<evidence type="ECO:0000256" key="3">
    <source>
        <dbReference type="ARBA" id="ARBA00022553"/>
    </source>
</evidence>
<feature type="domain" description="Histidine kinase" evidence="9">
    <location>
        <begin position="552"/>
        <end position="743"/>
    </location>
</feature>
<dbReference type="GO" id="GO:0004673">
    <property type="term" value="F:protein histidine kinase activity"/>
    <property type="evidence" value="ECO:0007669"/>
    <property type="project" value="UniProtKB-EC"/>
</dbReference>
<proteinExistence type="predicted"/>